<dbReference type="GO" id="GO:0030695">
    <property type="term" value="F:GTPase regulator activity"/>
    <property type="evidence" value="ECO:0007669"/>
    <property type="project" value="UniProtKB-ARBA"/>
</dbReference>
<organism evidence="8 9">
    <name type="scientific">Kwoniella bestiolae CBS 10118</name>
    <dbReference type="NCBI Taxonomy" id="1296100"/>
    <lineage>
        <taxon>Eukaryota</taxon>
        <taxon>Fungi</taxon>
        <taxon>Dikarya</taxon>
        <taxon>Basidiomycota</taxon>
        <taxon>Agaricomycotina</taxon>
        <taxon>Tremellomycetes</taxon>
        <taxon>Tremellales</taxon>
        <taxon>Cryptococcaceae</taxon>
        <taxon>Kwoniella</taxon>
    </lineage>
</organism>
<gene>
    <name evidence="8" type="ORF">I302_100916</name>
</gene>
<feature type="compositionally biased region" description="Polar residues" evidence="6">
    <location>
        <begin position="78"/>
        <end position="87"/>
    </location>
</feature>
<evidence type="ECO:0000313" key="9">
    <source>
        <dbReference type="Proteomes" id="UP000092730"/>
    </source>
</evidence>
<dbReference type="Proteomes" id="UP000092730">
    <property type="component" value="Chromosome 1"/>
</dbReference>
<reference evidence="8" key="2">
    <citation type="submission" date="2024-02" db="EMBL/GenBank/DDBJ databases">
        <title>Comparative genomics of Cryptococcus and Kwoniella reveals pathogenesis evolution and contrasting modes of karyotype evolution via chromosome fusion or intercentromeric recombination.</title>
        <authorList>
            <person name="Coelho M.A."/>
            <person name="David-Palma M."/>
            <person name="Shea T."/>
            <person name="Bowers K."/>
            <person name="McGinley-Smith S."/>
            <person name="Mohammad A.W."/>
            <person name="Gnirke A."/>
            <person name="Yurkov A.M."/>
            <person name="Nowrousian M."/>
            <person name="Sun S."/>
            <person name="Cuomo C.A."/>
            <person name="Heitman J."/>
        </authorList>
    </citation>
    <scope>NUCLEOTIDE SEQUENCE</scope>
    <source>
        <strain evidence="8">CBS 10118</strain>
    </source>
</reference>
<evidence type="ECO:0000256" key="1">
    <source>
        <dbReference type="ARBA" id="ARBA00022723"/>
    </source>
</evidence>
<keyword evidence="3 5" id="KW-0862">Zinc</keyword>
<proteinExistence type="predicted"/>
<dbReference type="FunFam" id="2.10.110.10:FF:000001">
    <property type="entry name" value="Cysteine and glycine-rich protein 1"/>
    <property type="match status" value="1"/>
</dbReference>
<name>A0AAJ8M469_9TREE</name>
<evidence type="ECO:0000259" key="7">
    <source>
        <dbReference type="PROSITE" id="PS50023"/>
    </source>
</evidence>
<protein>
    <recommendedName>
        <fullName evidence="7">LIM zinc-binding domain-containing protein</fullName>
    </recommendedName>
</protein>
<keyword evidence="1 5" id="KW-0479">Metal-binding</keyword>
<dbReference type="SUPFAM" id="SSF57716">
    <property type="entry name" value="Glucocorticoid receptor-like (DNA-binding domain)"/>
    <property type="match status" value="4"/>
</dbReference>
<dbReference type="GO" id="GO:0046872">
    <property type="term" value="F:metal ion binding"/>
    <property type="evidence" value="ECO:0007669"/>
    <property type="project" value="UniProtKB-KW"/>
</dbReference>
<dbReference type="GeneID" id="30208691"/>
<dbReference type="PROSITE" id="PS50023">
    <property type="entry name" value="LIM_DOMAIN_2"/>
    <property type="match status" value="2"/>
</dbReference>
<feature type="domain" description="LIM zinc-binding" evidence="7">
    <location>
        <begin position="189"/>
        <end position="249"/>
    </location>
</feature>
<dbReference type="CDD" id="cd09326">
    <property type="entry name" value="LIM_CRP_like"/>
    <property type="match status" value="1"/>
</dbReference>
<dbReference type="Gene3D" id="2.10.110.10">
    <property type="entry name" value="Cysteine Rich Protein"/>
    <property type="match status" value="2"/>
</dbReference>
<dbReference type="PANTHER" id="PTHR46074:SF5">
    <property type="entry name" value="LIM DOMAIN-CONTAINING PROTEIN C"/>
    <property type="match status" value="1"/>
</dbReference>
<accession>A0AAJ8M469</accession>
<evidence type="ECO:0000256" key="2">
    <source>
        <dbReference type="ARBA" id="ARBA00022737"/>
    </source>
</evidence>
<evidence type="ECO:0000256" key="6">
    <source>
        <dbReference type="SAM" id="MobiDB-lite"/>
    </source>
</evidence>
<keyword evidence="2" id="KW-0677">Repeat</keyword>
<dbReference type="PROSITE" id="PS00478">
    <property type="entry name" value="LIM_DOMAIN_1"/>
    <property type="match status" value="2"/>
</dbReference>
<reference evidence="8" key="1">
    <citation type="submission" date="2013-07" db="EMBL/GenBank/DDBJ databases">
        <authorList>
            <consortium name="The Broad Institute Genome Sequencing Platform"/>
            <person name="Cuomo C."/>
            <person name="Litvintseva A."/>
            <person name="Chen Y."/>
            <person name="Heitman J."/>
            <person name="Sun S."/>
            <person name="Springer D."/>
            <person name="Dromer F."/>
            <person name="Young S.K."/>
            <person name="Zeng Q."/>
            <person name="Gargeya S."/>
            <person name="Fitzgerald M."/>
            <person name="Abouelleil A."/>
            <person name="Alvarado L."/>
            <person name="Berlin A.M."/>
            <person name="Chapman S.B."/>
            <person name="Dewar J."/>
            <person name="Goldberg J."/>
            <person name="Griggs A."/>
            <person name="Gujja S."/>
            <person name="Hansen M."/>
            <person name="Howarth C."/>
            <person name="Imamovic A."/>
            <person name="Larimer J."/>
            <person name="McCowan C."/>
            <person name="Murphy C."/>
            <person name="Pearson M."/>
            <person name="Priest M."/>
            <person name="Roberts A."/>
            <person name="Saif S."/>
            <person name="Shea T."/>
            <person name="Sykes S."/>
            <person name="Wortman J."/>
            <person name="Nusbaum C."/>
            <person name="Birren B."/>
        </authorList>
    </citation>
    <scope>NUCLEOTIDE SEQUENCE</scope>
    <source>
        <strain evidence="8">CBS 10118</strain>
    </source>
</reference>
<dbReference type="KEGG" id="kbi:30208691"/>
<evidence type="ECO:0000256" key="4">
    <source>
        <dbReference type="ARBA" id="ARBA00023038"/>
    </source>
</evidence>
<dbReference type="AlphaFoldDB" id="A0AAJ8M469"/>
<feature type="domain" description="LIM zinc-binding" evidence="7">
    <location>
        <begin position="7"/>
        <end position="68"/>
    </location>
</feature>
<evidence type="ECO:0000256" key="5">
    <source>
        <dbReference type="PROSITE-ProRule" id="PRU00125"/>
    </source>
</evidence>
<keyword evidence="4 5" id="KW-0440">LIM domain</keyword>
<evidence type="ECO:0000256" key="3">
    <source>
        <dbReference type="ARBA" id="ARBA00022833"/>
    </source>
</evidence>
<sequence>MIFGGAPKCETCGNSVYHAEQVLGPHRKIYHKICLKCAQCGKRLDPGNLVEHDTQPYCTRCHTQLFGTRDLRQANVLPSITPTSSPARPQPPVTPSTPTYRLPSSAQSPRTPLPAPKDYYTPPRNYTPPPPEPATPTDSSIPITRPNFRDARPISVPFAGGSKALDDRGLLRRGESPRSKVGTRVEGDDACRGCGKRVYAAEQVYSIGSKWHKACLRCTSCKSTLDPSKVSDKDGLPYCKNCYAKEHGPGGIMGKR</sequence>
<feature type="region of interest" description="Disordered" evidence="6">
    <location>
        <begin position="78"/>
        <end position="147"/>
    </location>
</feature>
<feature type="compositionally biased region" description="Polar residues" evidence="6">
    <location>
        <begin position="96"/>
        <end position="110"/>
    </location>
</feature>
<keyword evidence="9" id="KW-1185">Reference proteome</keyword>
<dbReference type="EMBL" id="CP144541">
    <property type="protein sequence ID" value="WVW78953.1"/>
    <property type="molecule type" value="Genomic_DNA"/>
</dbReference>
<feature type="compositionally biased region" description="Pro residues" evidence="6">
    <location>
        <begin position="125"/>
        <end position="134"/>
    </location>
</feature>
<dbReference type="RefSeq" id="XP_065725242.1">
    <property type="nucleotide sequence ID" value="XM_065869170.1"/>
</dbReference>
<evidence type="ECO:0000313" key="8">
    <source>
        <dbReference type="EMBL" id="WVW78953.1"/>
    </source>
</evidence>
<dbReference type="FunFam" id="2.10.110.10:FF:000145">
    <property type="entry name" value="Cysteine and glycine-rich protein"/>
    <property type="match status" value="1"/>
</dbReference>
<dbReference type="PANTHER" id="PTHR46074">
    <property type="entry name" value="CYSTEINE-RICH PROTEIN CRIP FAMILY MEMBER"/>
    <property type="match status" value="1"/>
</dbReference>
<dbReference type="Pfam" id="PF00412">
    <property type="entry name" value="LIM"/>
    <property type="match status" value="2"/>
</dbReference>
<dbReference type="SMART" id="SM00132">
    <property type="entry name" value="LIM"/>
    <property type="match status" value="2"/>
</dbReference>
<dbReference type="CDD" id="cd09401">
    <property type="entry name" value="LIM_TLP_like"/>
    <property type="match status" value="1"/>
</dbReference>
<dbReference type="InterPro" id="IPR001781">
    <property type="entry name" value="Znf_LIM"/>
</dbReference>